<protein>
    <submittedName>
        <fullName evidence="2">Uncharacterized protein (DUF924 family)</fullName>
    </submittedName>
</protein>
<sequence>MHEIMGHDLGMAADEVHAAARTVLDFWFNELSDEQHFTKDAELDARIAARFSQLRAALLSSGAVAWRDWPDSILAAIIVLDQFSRNIYRGQSAAFAADSLALELARHAIGRGWDNAMTPRQRQFLYMPLMHAEDAGVQAESVRMFESLGDEEVIAFARAHRDVIQRFGRFPGRNAALGRESTPEERDYLSRPDAGW</sequence>
<keyword evidence="3" id="KW-1185">Reference proteome</keyword>
<dbReference type="Pfam" id="PF06041">
    <property type="entry name" value="DUF924"/>
    <property type="match status" value="1"/>
</dbReference>
<reference evidence="2 3" key="1">
    <citation type="submission" date="2019-03" db="EMBL/GenBank/DDBJ databases">
        <title>Genomic Encyclopedia of Type Strains, Phase IV (KMG-IV): sequencing the most valuable type-strain genomes for metagenomic binning, comparative biology and taxonomic classification.</title>
        <authorList>
            <person name="Goeker M."/>
        </authorList>
    </citation>
    <scope>NUCLEOTIDE SEQUENCE [LARGE SCALE GENOMIC DNA]</scope>
    <source>
        <strain evidence="2 3">DSM 25059</strain>
    </source>
</reference>
<name>A0A4R6FF94_9SPHN</name>
<dbReference type="AlphaFoldDB" id="A0A4R6FF94"/>
<comment type="caution">
    <text evidence="2">The sequence shown here is derived from an EMBL/GenBank/DDBJ whole genome shotgun (WGS) entry which is preliminary data.</text>
</comment>
<proteinExistence type="predicted"/>
<evidence type="ECO:0000313" key="2">
    <source>
        <dbReference type="EMBL" id="TDN79922.1"/>
    </source>
</evidence>
<organism evidence="2 3">
    <name type="scientific">Stakelama pacifica</name>
    <dbReference type="NCBI Taxonomy" id="517720"/>
    <lineage>
        <taxon>Bacteria</taxon>
        <taxon>Pseudomonadati</taxon>
        <taxon>Pseudomonadota</taxon>
        <taxon>Alphaproteobacteria</taxon>
        <taxon>Sphingomonadales</taxon>
        <taxon>Sphingomonadaceae</taxon>
        <taxon>Stakelama</taxon>
    </lineage>
</organism>
<evidence type="ECO:0000313" key="3">
    <source>
        <dbReference type="Proteomes" id="UP000295493"/>
    </source>
</evidence>
<dbReference type="InterPro" id="IPR010323">
    <property type="entry name" value="DUF924"/>
</dbReference>
<dbReference type="Proteomes" id="UP000295493">
    <property type="component" value="Unassembled WGS sequence"/>
</dbReference>
<dbReference type="RefSeq" id="WP_229668287.1">
    <property type="nucleotide sequence ID" value="NZ_BMLU01000011.1"/>
</dbReference>
<accession>A0A4R6FF94</accession>
<gene>
    <name evidence="2" type="ORF">EV664_11179</name>
</gene>
<evidence type="ECO:0000256" key="1">
    <source>
        <dbReference type="SAM" id="MobiDB-lite"/>
    </source>
</evidence>
<dbReference type="Gene3D" id="1.25.40.10">
    <property type="entry name" value="Tetratricopeptide repeat domain"/>
    <property type="match status" value="1"/>
</dbReference>
<feature type="compositionally biased region" description="Basic and acidic residues" evidence="1">
    <location>
        <begin position="181"/>
        <end position="190"/>
    </location>
</feature>
<feature type="region of interest" description="Disordered" evidence="1">
    <location>
        <begin position="175"/>
        <end position="196"/>
    </location>
</feature>
<dbReference type="InterPro" id="IPR011990">
    <property type="entry name" value="TPR-like_helical_dom_sf"/>
</dbReference>
<dbReference type="SUPFAM" id="SSF48452">
    <property type="entry name" value="TPR-like"/>
    <property type="match status" value="1"/>
</dbReference>
<dbReference type="EMBL" id="SNWD01000011">
    <property type="protein sequence ID" value="TDN79922.1"/>
    <property type="molecule type" value="Genomic_DNA"/>
</dbReference>
<dbReference type="Gene3D" id="1.20.58.320">
    <property type="entry name" value="TPR-like"/>
    <property type="match status" value="1"/>
</dbReference>